<protein>
    <submittedName>
        <fullName evidence="1">Uncharacterized protein</fullName>
    </submittedName>
</protein>
<keyword evidence="2" id="KW-1185">Reference proteome</keyword>
<dbReference type="Proteomes" id="UP000247810">
    <property type="component" value="Unassembled WGS sequence"/>
</dbReference>
<organism evidence="1 2">
    <name type="scientific">Aspergillus ellipticus CBS 707.79</name>
    <dbReference type="NCBI Taxonomy" id="1448320"/>
    <lineage>
        <taxon>Eukaryota</taxon>
        <taxon>Fungi</taxon>
        <taxon>Dikarya</taxon>
        <taxon>Ascomycota</taxon>
        <taxon>Pezizomycotina</taxon>
        <taxon>Eurotiomycetes</taxon>
        <taxon>Eurotiomycetidae</taxon>
        <taxon>Eurotiales</taxon>
        <taxon>Aspergillaceae</taxon>
        <taxon>Aspergillus</taxon>
        <taxon>Aspergillus subgen. Circumdati</taxon>
    </lineage>
</organism>
<sequence length="111" mass="12066">MLLHKATLPPCCYLLPCCSPKEGQSGLAAFGPVARRGLTLTPCPSLQRLHTVAALGLDLHDKELRTALVRRAVWVSPSPKNSPATTTEITRWVIFFFICGIGGRCISMAFD</sequence>
<accession>A0A319DPV0</accession>
<gene>
    <name evidence="1" type="ORF">BO71DRAFT_90611</name>
</gene>
<name>A0A319DPV0_9EURO</name>
<proteinExistence type="predicted"/>
<reference evidence="1 2" key="1">
    <citation type="submission" date="2018-02" db="EMBL/GenBank/DDBJ databases">
        <title>The genomes of Aspergillus section Nigri reveals drivers in fungal speciation.</title>
        <authorList>
            <consortium name="DOE Joint Genome Institute"/>
            <person name="Vesth T.C."/>
            <person name="Nybo J."/>
            <person name="Theobald S."/>
            <person name="Brandl J."/>
            <person name="Frisvad J.C."/>
            <person name="Nielsen K.F."/>
            <person name="Lyhne E.K."/>
            <person name="Kogle M.E."/>
            <person name="Kuo A."/>
            <person name="Riley R."/>
            <person name="Clum A."/>
            <person name="Nolan M."/>
            <person name="Lipzen A."/>
            <person name="Salamov A."/>
            <person name="Henrissat B."/>
            <person name="Wiebenga A."/>
            <person name="De vries R.P."/>
            <person name="Grigoriev I.V."/>
            <person name="Mortensen U.H."/>
            <person name="Andersen M.R."/>
            <person name="Baker S.E."/>
        </authorList>
    </citation>
    <scope>NUCLEOTIDE SEQUENCE [LARGE SCALE GENOMIC DNA]</scope>
    <source>
        <strain evidence="1 2">CBS 707.79</strain>
    </source>
</reference>
<evidence type="ECO:0000313" key="2">
    <source>
        <dbReference type="Proteomes" id="UP000247810"/>
    </source>
</evidence>
<dbReference type="VEuPathDB" id="FungiDB:BO71DRAFT_90611"/>
<evidence type="ECO:0000313" key="1">
    <source>
        <dbReference type="EMBL" id="PYH90108.1"/>
    </source>
</evidence>
<dbReference type="EMBL" id="KZ825997">
    <property type="protein sequence ID" value="PYH90108.1"/>
    <property type="molecule type" value="Genomic_DNA"/>
</dbReference>
<dbReference type="AlphaFoldDB" id="A0A319DPV0"/>